<sequence length="340" mass="33062">MVAKIPIRTVYTGAAATGLAEFQAGEFLDYPVGGTGQTTLGTANQILATNAGATAIVWADPTTGDITGVTAGNGISGGGTSGTVAVAIDTSVTADLSTAQTFTNKTLTSPTISGGTVSVTQVDITAQGDLGLQDTTGGQYVALQAPGTVSTSWTATLPGAVGSSGQALRTSDGSGTLEWFTPETGDITEVVAGTGLSGGGTSAVVTVGIDSTVTTLTGSQTLTNKTLTAATLTGATGADTIAATQIDITSQGDLRLQDTTGGQYVAFQAPGTVTTSWTVTMPGAVGSSGQALRTSDASGTLEWFTPEVGDITGVTAGAGLTGGGTSGTVTLDVVGGTGIT</sequence>
<organism evidence="1">
    <name type="scientific">marine metagenome</name>
    <dbReference type="NCBI Taxonomy" id="408172"/>
    <lineage>
        <taxon>unclassified sequences</taxon>
        <taxon>metagenomes</taxon>
        <taxon>ecological metagenomes</taxon>
    </lineage>
</organism>
<dbReference type="EMBL" id="UINC01041949">
    <property type="protein sequence ID" value="SVB43914.1"/>
    <property type="molecule type" value="Genomic_DNA"/>
</dbReference>
<evidence type="ECO:0008006" key="2">
    <source>
        <dbReference type="Google" id="ProtNLM"/>
    </source>
</evidence>
<dbReference type="AlphaFoldDB" id="A0A382E192"/>
<name>A0A382E192_9ZZZZ</name>
<feature type="non-terminal residue" evidence="1">
    <location>
        <position position="340"/>
    </location>
</feature>
<accession>A0A382E192</accession>
<protein>
    <recommendedName>
        <fullName evidence="2">Major tropism determinant N-terminal domain-containing protein</fullName>
    </recommendedName>
</protein>
<gene>
    <name evidence="1" type="ORF">METZ01_LOCUS196768</name>
</gene>
<reference evidence="1" key="1">
    <citation type="submission" date="2018-05" db="EMBL/GenBank/DDBJ databases">
        <authorList>
            <person name="Lanie J.A."/>
            <person name="Ng W.-L."/>
            <person name="Kazmierczak K.M."/>
            <person name="Andrzejewski T.M."/>
            <person name="Davidsen T.M."/>
            <person name="Wayne K.J."/>
            <person name="Tettelin H."/>
            <person name="Glass J.I."/>
            <person name="Rusch D."/>
            <person name="Podicherti R."/>
            <person name="Tsui H.-C.T."/>
            <person name="Winkler M.E."/>
        </authorList>
    </citation>
    <scope>NUCLEOTIDE SEQUENCE</scope>
</reference>
<proteinExistence type="predicted"/>
<evidence type="ECO:0000313" key="1">
    <source>
        <dbReference type="EMBL" id="SVB43914.1"/>
    </source>
</evidence>